<organism evidence="1 2">
    <name type="scientific">Streptomyces alanosinicus</name>
    <dbReference type="NCBI Taxonomy" id="68171"/>
    <lineage>
        <taxon>Bacteria</taxon>
        <taxon>Bacillati</taxon>
        <taxon>Actinomycetota</taxon>
        <taxon>Actinomycetes</taxon>
        <taxon>Kitasatosporales</taxon>
        <taxon>Streptomycetaceae</taxon>
        <taxon>Streptomyces</taxon>
    </lineage>
</organism>
<gene>
    <name evidence="1" type="ORF">GCM10010339_55180</name>
</gene>
<name>A0A919D663_9ACTN</name>
<dbReference type="EMBL" id="BMVG01000015">
    <property type="protein sequence ID" value="GHE08074.1"/>
    <property type="molecule type" value="Genomic_DNA"/>
</dbReference>
<evidence type="ECO:0000313" key="1">
    <source>
        <dbReference type="EMBL" id="GHE08074.1"/>
    </source>
</evidence>
<proteinExistence type="predicted"/>
<protein>
    <submittedName>
        <fullName evidence="1">Uncharacterized protein</fullName>
    </submittedName>
</protein>
<evidence type="ECO:0000313" key="2">
    <source>
        <dbReference type="Proteomes" id="UP000655443"/>
    </source>
</evidence>
<accession>A0A919D663</accession>
<comment type="caution">
    <text evidence="1">The sequence shown here is derived from an EMBL/GenBank/DDBJ whole genome shotgun (WGS) entry which is preliminary data.</text>
</comment>
<sequence>MATLVAIWSEVTTSRPRPCTRAIQVSTWTATVILLFALTSFTPPYCNNNSYSRAFRGYGWFFCQDPVHEVAPGQVCGDAEGQGACRVVIKFRGRAACGDSRETIRP</sequence>
<reference evidence="1" key="2">
    <citation type="submission" date="2020-09" db="EMBL/GenBank/DDBJ databases">
        <authorList>
            <person name="Sun Q."/>
            <person name="Ohkuma M."/>
        </authorList>
    </citation>
    <scope>NUCLEOTIDE SEQUENCE</scope>
    <source>
        <strain evidence="1">JCM 4714</strain>
    </source>
</reference>
<dbReference type="AlphaFoldDB" id="A0A919D663"/>
<dbReference type="Proteomes" id="UP000655443">
    <property type="component" value="Unassembled WGS sequence"/>
</dbReference>
<reference evidence="1" key="1">
    <citation type="journal article" date="2014" name="Int. J. Syst. Evol. Microbiol.">
        <title>Complete genome sequence of Corynebacterium casei LMG S-19264T (=DSM 44701T), isolated from a smear-ripened cheese.</title>
        <authorList>
            <consortium name="US DOE Joint Genome Institute (JGI-PGF)"/>
            <person name="Walter F."/>
            <person name="Albersmeier A."/>
            <person name="Kalinowski J."/>
            <person name="Ruckert C."/>
        </authorList>
    </citation>
    <scope>NUCLEOTIDE SEQUENCE</scope>
    <source>
        <strain evidence="1">JCM 4714</strain>
    </source>
</reference>
<keyword evidence="2" id="KW-1185">Reference proteome</keyword>